<dbReference type="InterPro" id="IPR026960">
    <property type="entry name" value="RVT-Znf"/>
</dbReference>
<reference key="1">
    <citation type="journal article" date="1999" name="Nature">
        <title>Sequence and analysis of chromosome 2 of the plant Arabidopsis thaliana.</title>
        <authorList>
            <person name="Lin X."/>
            <person name="Kaul S."/>
            <person name="Rounsley S."/>
            <person name="Shea T.P."/>
            <person name="Benito M.I."/>
            <person name="Town C.D."/>
            <person name="Fujii C.Y."/>
            <person name="Mason T."/>
            <person name="Bowman C.L."/>
            <person name="Barnstead M."/>
            <person name="Feldblyum T.V."/>
            <person name="Buell C.R."/>
            <person name="Ketchum K.A."/>
            <person name="Lee J."/>
            <person name="Ronning C.M."/>
            <person name="Koo H.L."/>
            <person name="Moffat K.S."/>
            <person name="Cronin L.A."/>
            <person name="Shen M."/>
            <person name="Pai G."/>
            <person name="Van Aken S."/>
            <person name="Umayam L."/>
            <person name="Tallon L.J."/>
            <person name="Gill J.E."/>
            <person name="Adams M.D."/>
            <person name="Carrera A.J."/>
            <person name="Creasy T.H."/>
            <person name="Goodman H.M."/>
            <person name="Somerville C.R."/>
            <person name="Copenhaver G.P."/>
            <person name="Preuss D."/>
            <person name="Nierman W.C."/>
            <person name="White O."/>
            <person name="Eisen J.A."/>
            <person name="Salzberg S.L."/>
            <person name="Fraser C.M."/>
            <person name="Venter J.C."/>
        </authorList>
    </citation>
    <scope>NUCLEOTIDE SEQUENCE [LARGE SCALE GENOMIC DNA]</scope>
    <source>
        <strain>cv. Columbia</strain>
    </source>
</reference>
<dbReference type="GO" id="GO:0003964">
    <property type="term" value="F:RNA-directed DNA polymerase activity"/>
    <property type="evidence" value="ECO:0007669"/>
    <property type="project" value="UniProtKB-KW"/>
</dbReference>
<keyword evidence="3" id="KW-0808">Transferase</keyword>
<dbReference type="InterPro" id="IPR036691">
    <property type="entry name" value="Endo/exonu/phosph_ase_sf"/>
</dbReference>
<evidence type="ECO:0000313" key="3">
    <source>
        <dbReference type="EMBL" id="AAD08951.1"/>
    </source>
</evidence>
<keyword evidence="3" id="KW-0548">Nucleotidyltransferase</keyword>
<accession>O64612</accession>
<keyword evidence="3" id="KW-0695">RNA-directed DNA polymerase</keyword>
<dbReference type="InterPro" id="IPR025558">
    <property type="entry name" value="DUF4283"/>
</dbReference>
<dbReference type="Pfam" id="PF00078">
    <property type="entry name" value="RVT_1"/>
    <property type="match status" value="1"/>
</dbReference>
<dbReference type="CDD" id="cd01650">
    <property type="entry name" value="RT_nLTR_like"/>
    <property type="match status" value="1"/>
</dbReference>
<evidence type="ECO:0000259" key="2">
    <source>
        <dbReference type="PROSITE" id="PS50878"/>
    </source>
</evidence>
<dbReference type="Pfam" id="PF14111">
    <property type="entry name" value="DUF4283"/>
    <property type="match status" value="1"/>
</dbReference>
<evidence type="ECO:0000256" key="1">
    <source>
        <dbReference type="SAM" id="MobiDB-lite"/>
    </source>
</evidence>
<dbReference type="SUPFAM" id="SSF56672">
    <property type="entry name" value="DNA/RNA polymerases"/>
    <property type="match status" value="1"/>
</dbReference>
<protein>
    <submittedName>
        <fullName evidence="3">Putative reverse transcriptase</fullName>
    </submittedName>
</protein>
<dbReference type="Pfam" id="PF13966">
    <property type="entry name" value="zf-RVT"/>
    <property type="match status" value="1"/>
</dbReference>
<gene>
    <name evidence="3" type="ordered locus">At2g18820</name>
</gene>
<feature type="domain" description="Reverse transcriptase" evidence="2">
    <location>
        <begin position="764"/>
        <end position="1031"/>
    </location>
</feature>
<proteinExistence type="predicted"/>
<dbReference type="PIR" id="T01610">
    <property type="entry name" value="T01610"/>
</dbReference>
<dbReference type="EMBL" id="AC005724">
    <property type="protein sequence ID" value="AAD08951.1"/>
    <property type="molecule type" value="Genomic_DNA"/>
</dbReference>
<organism evidence="3">
    <name type="scientific">Arabidopsis thaliana</name>
    <name type="common">Mouse-ear cress</name>
    <dbReference type="NCBI Taxonomy" id="3702"/>
    <lineage>
        <taxon>Eukaryota</taxon>
        <taxon>Viridiplantae</taxon>
        <taxon>Streptophyta</taxon>
        <taxon>Embryophyta</taxon>
        <taxon>Tracheophyta</taxon>
        <taxon>Spermatophyta</taxon>
        <taxon>Magnoliopsida</taxon>
        <taxon>eudicotyledons</taxon>
        <taxon>Gunneridae</taxon>
        <taxon>Pentapetalae</taxon>
        <taxon>rosids</taxon>
        <taxon>malvids</taxon>
        <taxon>Brassicales</taxon>
        <taxon>Brassicaceae</taxon>
        <taxon>Camelineae</taxon>
        <taxon>Arabidopsis</taxon>
    </lineage>
</organism>
<dbReference type="PANTHER" id="PTHR33116:SF80">
    <property type="entry name" value="REVERSE TRANSCRIPTASE ZINC-BINDING DOMAIN-CONTAINING PROTEIN"/>
    <property type="match status" value="1"/>
</dbReference>
<evidence type="ECO:0000313" key="4">
    <source>
        <dbReference type="EMBL" id="AAM14892.1"/>
    </source>
</evidence>
<dbReference type="PROSITE" id="PS50878">
    <property type="entry name" value="RT_POL"/>
    <property type="match status" value="1"/>
</dbReference>
<reference evidence="3" key="2">
    <citation type="submission" date="2000-03" db="EMBL/GenBank/DDBJ databases">
        <authorList>
            <person name="Lin X."/>
            <person name="Kaul S."/>
            <person name="Shea T.P."/>
            <person name="Shen M."/>
            <person name="Barnstead M.E."/>
            <person name="Fujii C.Y."/>
            <person name="Mason T.M."/>
            <person name="Bowman C.L."/>
            <person name="Ronning C.M."/>
            <person name="Benito M.-I."/>
            <person name="Carrera A.J."/>
            <person name="Creasy T.H."/>
            <person name="Buell C.R."/>
            <person name="Town C.D."/>
            <person name="Nierman W.C."/>
            <person name="Fraser C.M."/>
            <person name="Venter J.C."/>
        </authorList>
    </citation>
    <scope>NUCLEOTIDE SEQUENCE</scope>
</reference>
<dbReference type="EMBL" id="AC003673">
    <property type="protein sequence ID" value="AAM14892.1"/>
    <property type="molecule type" value="Genomic_DNA"/>
</dbReference>
<dbReference type="ExpressionAtlas" id="O64612">
    <property type="expression patterns" value="baseline and differential"/>
</dbReference>
<dbReference type="InterPro" id="IPR000477">
    <property type="entry name" value="RT_dom"/>
</dbReference>
<feature type="region of interest" description="Disordered" evidence="1">
    <location>
        <begin position="1"/>
        <end position="23"/>
    </location>
</feature>
<name>O64612_ARATH</name>
<dbReference type="PANTHER" id="PTHR33116">
    <property type="entry name" value="REVERSE TRANSCRIPTASE ZINC-BINDING DOMAIN-CONTAINING PROTEIN-RELATED-RELATED"/>
    <property type="match status" value="1"/>
</dbReference>
<dbReference type="Gene3D" id="3.60.10.10">
    <property type="entry name" value="Endonuclease/exonuclease/phosphatase"/>
    <property type="match status" value="1"/>
</dbReference>
<dbReference type="InterPro" id="IPR043502">
    <property type="entry name" value="DNA/RNA_pol_sf"/>
</dbReference>
<sequence length="1412" mass="160897">MSKEVGATPGLVPTHSPEVQGPKSYANVVSSRPSLTKFNVDVSVVDGKSMVVVPDVVLEDSVPLWDDFLVGRFPSSAPHIAKIHVIVNKIWNLGDKSIRIDVFAVNDNTVKFRIRNASARLRALRRGMWNICDLPMIVSKWTPIVEDAQPEIKSMPMWVVIKNVPYSMFTWPGLVAVGNDLVESVPLVDSQALEVVKGDIAEEVEEGEIASNSNQKSVQGEKIQEEGDWLTVSSSGGKKYISKVRKDFNLWSILEEVQNEDSVGKETEDSVKGVLEVVVVEGKEEMALNKTQQVKSCFDGASTRVSIPRSSKKAHKFVSVPNQKATDVLPRQFGCVLETRVIESKVPVIFAKVFKDWQMVSNYEFNRLGRIWVVWSSSVQLQVIFKSSQMIVCLVRVEHYDVEFICSFIYASNFVEERKKLWQDLHNLQNSVAFRNKPWLLFGDFNETLKMEEHSSYAVSPMVTPGMRDFQIVVRYCSLEDMRTHGPLFTWGNKRNEGLICKKLDRVLLNPEYNSAYPHSYCIMDSGGCSDHLRGRFHLRSAIQKPKGPFKFTNVIAAHPEFMPKVEDFWKNTTELFPSTSTLFRFSKKLKELKPILKDLSRNNLSDLTRRATYAYEELCRCQTKSLTTLNPHDIVDESLAFERWEKERHLLNAIHEVMDPQGTRPPNQDDIKIEAVRFFSDLLSSQPSDFTGISVDELKGILQYRYSLHEQNLLVAEITEAEVMKVFFSIPLNKSPGPDGYTVEFFRETWSVIGQEVTMAIKSFFTYGFLPKGLNSTILALIPKRTYAKEMKDYRPISCCNVLYKAISKLLANRLKCLLPEFIAPNQSAFISDRLLMENLLLASELVKDYHKDGLSPRCAMKIDLSKAFDSVQWPFLLNTLAALDIPEKFIHWINLCISTASFSVQVNGLRQGCSLSPYLFVICMNVLSAMLDKGAVEKRFGYHPRCRNMGLTHLCFADDIMVFSAGSAHSLEGVLAIFKDFAAFSGLNISLEKSTLFMASISSETCASILARFPFDSGSLPVRYLGLPLMTKRMTLADCLPLLEKIRSRISSWKNRFLSYAGRLQLLNSVISSLTKFWISAFRLPRACIREIEQISAAFLWSGTDLNPHKAKVAWHDVCKPKSEGGLGLRSLVDANKICCFKLIWRLVSAKHSLWVNWIQNNLIRTVAEALSSHRRRSHRDDILNDIEEELEKLLCRGICTEQDRSLCRSIGGQFKAKFFSPEIWHQIREQGLVKQWHKAIWFSGATPKFTFISWLAAHDRLTTGDKMASWNRGISSVCVLCNISAESRDHLFFSCNFSSHIWDRLTRRLLLCRYTTNFPALLLLLSGQDFSGTKRFLLRYVFQATIHTLWRERNKRRHGDLPIPSDHIIKFIDRQTRNRLSTITKQGLHKYADGLRIWFAARDNLTPNH</sequence>
<reference evidence="4" key="3">
    <citation type="submission" date="2000-03" db="EMBL/GenBank/DDBJ databases">
        <authorList>
            <person name="Rounsley S.D."/>
            <person name="Lin X."/>
            <person name="Ketchum K.A."/>
            <person name="Crosby M.L."/>
            <person name="Brandon R.C."/>
            <person name="Sykes S.M."/>
            <person name="Kaul S."/>
            <person name="Mason T.M."/>
            <person name="Kerlavage A.R."/>
            <person name="Adams M.D."/>
            <person name="Somerville C.R."/>
            <person name="Venter J.C."/>
        </authorList>
    </citation>
    <scope>NUCLEOTIDE SEQUENCE</scope>
</reference>
<dbReference type="SUPFAM" id="SSF56219">
    <property type="entry name" value="DNase I-like"/>
    <property type="match status" value="1"/>
</dbReference>
<reference evidence="3" key="4">
    <citation type="submission" date="2002-02" db="EMBL/GenBank/DDBJ databases">
        <authorList>
            <person name="Town C.D."/>
            <person name="Kaul S."/>
        </authorList>
    </citation>
    <scope>NUCLEOTIDE SEQUENCE</scope>
</reference>